<dbReference type="InterPro" id="IPR018797">
    <property type="entry name" value="FAM98"/>
</dbReference>
<reference key="1">
    <citation type="journal article" date="2007" name="Nature">
        <title>The medaka draft genome and insights into vertebrate genome evolution.</title>
        <authorList>
            <person name="Kasahara M."/>
            <person name="Naruse K."/>
            <person name="Sasaki S."/>
            <person name="Nakatani Y."/>
            <person name="Qu W."/>
            <person name="Ahsan B."/>
            <person name="Yamada T."/>
            <person name="Nagayasu Y."/>
            <person name="Doi K."/>
            <person name="Kasai Y."/>
            <person name="Jindo T."/>
            <person name="Kobayashi D."/>
            <person name="Shimada A."/>
            <person name="Toyoda A."/>
            <person name="Kuroki Y."/>
            <person name="Fujiyama A."/>
            <person name="Sasaki T."/>
            <person name="Shimizu A."/>
            <person name="Asakawa S."/>
            <person name="Shimizu N."/>
            <person name="Hashimoto S."/>
            <person name="Yang J."/>
            <person name="Lee Y."/>
            <person name="Matsushima K."/>
            <person name="Sugano S."/>
            <person name="Sakaizumi M."/>
            <person name="Narita T."/>
            <person name="Ohishi K."/>
            <person name="Haga S."/>
            <person name="Ohta F."/>
            <person name="Nomoto H."/>
            <person name="Nogata K."/>
            <person name="Morishita T."/>
            <person name="Endo T."/>
            <person name="Shin-I T."/>
            <person name="Takeda H."/>
            <person name="Morishita S."/>
            <person name="Kohara Y."/>
        </authorList>
    </citation>
    <scope>NUCLEOTIDE SEQUENCE [LARGE SCALE GENOMIC DNA]</scope>
    <source>
        <strain>Hd-rR</strain>
    </source>
</reference>
<reference evidence="2" key="3">
    <citation type="submission" date="2025-08" db="UniProtKB">
        <authorList>
            <consortium name="Ensembl"/>
        </authorList>
    </citation>
    <scope>IDENTIFICATION</scope>
    <source>
        <strain evidence="2">HSOK</strain>
    </source>
</reference>
<organism evidence="2 3">
    <name type="scientific">Oryzias latipes</name>
    <name type="common">Japanese rice fish</name>
    <name type="synonym">Japanese killifish</name>
    <dbReference type="NCBI Taxonomy" id="8090"/>
    <lineage>
        <taxon>Eukaryota</taxon>
        <taxon>Metazoa</taxon>
        <taxon>Chordata</taxon>
        <taxon>Craniata</taxon>
        <taxon>Vertebrata</taxon>
        <taxon>Euteleostomi</taxon>
        <taxon>Actinopterygii</taxon>
        <taxon>Neopterygii</taxon>
        <taxon>Teleostei</taxon>
        <taxon>Neoteleostei</taxon>
        <taxon>Acanthomorphata</taxon>
        <taxon>Ovalentaria</taxon>
        <taxon>Atherinomorphae</taxon>
        <taxon>Beloniformes</taxon>
        <taxon>Adrianichthyidae</taxon>
        <taxon>Oryziinae</taxon>
        <taxon>Oryzias</taxon>
    </lineage>
</organism>
<evidence type="ECO:0000256" key="1">
    <source>
        <dbReference type="ARBA" id="ARBA00007218"/>
    </source>
</evidence>
<reference evidence="2" key="4">
    <citation type="submission" date="2025-09" db="UniProtKB">
        <authorList>
            <consortium name="Ensembl"/>
        </authorList>
    </citation>
    <scope>IDENTIFICATION</scope>
    <source>
        <strain evidence="2">HSOK</strain>
    </source>
</reference>
<dbReference type="AlphaFoldDB" id="A0A3P9I4K7"/>
<evidence type="ECO:0000313" key="2">
    <source>
        <dbReference type="Ensembl" id="ENSORLP00015014778.1"/>
    </source>
</evidence>
<proteinExistence type="inferred from homology"/>
<name>A0A3P9I4K7_ORYLA</name>
<dbReference type="Ensembl" id="ENSORLT00015022489.1">
    <property type="protein sequence ID" value="ENSORLP00015014778.1"/>
    <property type="gene ID" value="ENSORLG00015015693.1"/>
</dbReference>
<comment type="similarity">
    <text evidence="1">Belongs to the FAM98 family.</text>
</comment>
<accession>A0A3P9I4K7</accession>
<protein>
    <submittedName>
        <fullName evidence="2">Uncharacterized protein</fullName>
    </submittedName>
</protein>
<dbReference type="PANTHER" id="PTHR31353:SF11">
    <property type="entry name" value="PROTEIN FAM98B"/>
    <property type="match status" value="1"/>
</dbReference>
<dbReference type="PANTHER" id="PTHR31353">
    <property type="entry name" value="FAM98"/>
    <property type="match status" value="1"/>
</dbReference>
<evidence type="ECO:0000313" key="3">
    <source>
        <dbReference type="Proteomes" id="UP000265200"/>
    </source>
</evidence>
<dbReference type="Pfam" id="PF10239">
    <property type="entry name" value="DUF2465"/>
    <property type="match status" value="1"/>
</dbReference>
<sequence>SILTFVTVCSYDGPLLEEKALLRAAESGLSSPEYVSLCGWLASRLKPLCSLEESISSGSDDLESLQVEMSGLLRELHCPHEEGLSGTPKGTVGNTKKHLQFLCTYSPSLIQIVFVWSQ</sequence>
<reference evidence="2 3" key="2">
    <citation type="submission" date="2017-04" db="EMBL/GenBank/DDBJ databases">
        <title>CpG methylation of centromeres and impact of large insertions on vertebrate speciation.</title>
        <authorList>
            <person name="Ichikawa K."/>
            <person name="Yoshimura J."/>
            <person name="Morishita S."/>
        </authorList>
    </citation>
    <scope>NUCLEOTIDE SEQUENCE</scope>
    <source>
        <strain evidence="2 3">HSOK</strain>
    </source>
</reference>
<dbReference type="Proteomes" id="UP000265200">
    <property type="component" value="Chromosome 22"/>
</dbReference>